<protein>
    <recommendedName>
        <fullName evidence="3">Guanylate cyclase domain-containing protein</fullName>
    </recommendedName>
</protein>
<gene>
    <name evidence="1" type="ORF">DU67_07390</name>
</gene>
<dbReference type="PATRIC" id="fig|2209.70.peg.1642"/>
<proteinExistence type="predicted"/>
<evidence type="ECO:0000313" key="2">
    <source>
        <dbReference type="Proteomes" id="UP000034424"/>
    </source>
</evidence>
<evidence type="ECO:0008006" key="3">
    <source>
        <dbReference type="Google" id="ProtNLM"/>
    </source>
</evidence>
<comment type="caution">
    <text evidence="1">The sequence shown here is derived from an EMBL/GenBank/DDBJ whole genome shotgun (WGS) entry which is preliminary data.</text>
</comment>
<dbReference type="RefSeq" id="WP_052738584.1">
    <property type="nucleotide sequence ID" value="NZ_JJPL01000078.1"/>
</dbReference>
<reference evidence="1 2" key="1">
    <citation type="journal article" date="2015" name="ISME J.">
        <title>Genomic and phenotypic differentiation among Methanosarcina mazei populations from Columbia River sediment.</title>
        <authorList>
            <person name="Youngblut N.D."/>
            <person name="Wirth J.S."/>
            <person name="Henriksen J.R."/>
            <person name="Smith M."/>
            <person name="Simon H."/>
            <person name="Metcalf W.W."/>
            <person name="Whitaker R.J."/>
        </authorList>
    </citation>
    <scope>NUCLEOTIDE SEQUENCE [LARGE SCALE GENOMIC DNA]</scope>
    <source>
        <strain evidence="1 2">3.F.T.2.1</strain>
    </source>
</reference>
<organism evidence="1 2">
    <name type="scientific">Methanosarcina mazei</name>
    <name type="common">Methanosarcina frisia</name>
    <dbReference type="NCBI Taxonomy" id="2209"/>
    <lineage>
        <taxon>Archaea</taxon>
        <taxon>Methanobacteriati</taxon>
        <taxon>Methanobacteriota</taxon>
        <taxon>Stenosarchaea group</taxon>
        <taxon>Methanomicrobia</taxon>
        <taxon>Methanosarcinales</taxon>
        <taxon>Methanosarcinaceae</taxon>
        <taxon>Methanosarcina</taxon>
    </lineage>
</organism>
<sequence length="243" mass="28517">MPIENYDGDTFVAFVDISGFKYYMKNEPQRALEAVSQFYQNGFDALEDQENVNKVEGIFVSDCCILFVRKTDICESLINILNVVKKINRKMIVYNFMLTTSITYGKFSYQDRIEYPGITKNPIISNAYISAYQDTESAKPLKLKPGQCRIVIENLPSKIKNKIEKSSDTKGNDTKSNDTILQMVRKKKRDHSHYYFYWSLNNPDFIDKFEREYNGTYKRHIKKSKDYDKLTEVLKKLIHVNRL</sequence>
<evidence type="ECO:0000313" key="1">
    <source>
        <dbReference type="EMBL" id="KKG64482.1"/>
    </source>
</evidence>
<accession>A0A0F8GGS3</accession>
<dbReference type="Proteomes" id="UP000034424">
    <property type="component" value="Unassembled WGS sequence"/>
</dbReference>
<name>A0A0F8GGS3_METMZ</name>
<dbReference type="AlphaFoldDB" id="A0A0F8GGS3"/>
<dbReference type="EMBL" id="JJPL01000078">
    <property type="protein sequence ID" value="KKG64482.1"/>
    <property type="molecule type" value="Genomic_DNA"/>
</dbReference>